<dbReference type="RefSeq" id="WP_005980014.1">
    <property type="nucleotide sequence ID" value="NZ_CABKNW010000004.1"/>
</dbReference>
<evidence type="ECO:0000256" key="2">
    <source>
        <dbReference type="SAM" id="Coils"/>
    </source>
</evidence>
<keyword evidence="3" id="KW-1133">Transmembrane helix</keyword>
<dbReference type="PANTHER" id="PTHR37813">
    <property type="entry name" value="FELS-2 PROPHAGE PROTEIN"/>
    <property type="match status" value="1"/>
</dbReference>
<dbReference type="KEGG" id="ful:C4N20_15640"/>
<keyword evidence="3" id="KW-0472">Membrane</keyword>
<organism evidence="5 6">
    <name type="scientific">Fusobacterium ulcerans</name>
    <dbReference type="NCBI Taxonomy" id="861"/>
    <lineage>
        <taxon>Bacteria</taxon>
        <taxon>Fusobacteriati</taxon>
        <taxon>Fusobacteriota</taxon>
        <taxon>Fusobacteriia</taxon>
        <taxon>Fusobacteriales</taxon>
        <taxon>Fusobacteriaceae</taxon>
        <taxon>Fusobacterium</taxon>
    </lineage>
</organism>
<keyword evidence="1" id="KW-1188">Viral release from host cell</keyword>
<protein>
    <submittedName>
        <fullName evidence="5">Phage-related minor tail protein</fullName>
    </submittedName>
</protein>
<name>A0AAX2JBY2_9FUSO</name>
<keyword evidence="2" id="KW-0175">Coiled coil</keyword>
<feature type="coiled-coil region" evidence="2">
    <location>
        <begin position="79"/>
        <end position="282"/>
    </location>
</feature>
<keyword evidence="3" id="KW-0812">Transmembrane</keyword>
<evidence type="ECO:0000256" key="3">
    <source>
        <dbReference type="SAM" id="Phobius"/>
    </source>
</evidence>
<feature type="transmembrane region" description="Helical" evidence="3">
    <location>
        <begin position="742"/>
        <end position="760"/>
    </location>
</feature>
<dbReference type="Proteomes" id="UP000249008">
    <property type="component" value="Chromosome 1"/>
</dbReference>
<gene>
    <name evidence="5" type="primary">yqbO</name>
    <name evidence="5" type="ORF">NCTC12112_01707</name>
</gene>
<dbReference type="EMBL" id="LS483487">
    <property type="protein sequence ID" value="SQJ03944.1"/>
    <property type="molecule type" value="Genomic_DNA"/>
</dbReference>
<dbReference type="Gene3D" id="1.20.120.330">
    <property type="entry name" value="Nucleotidyltransferases domain 2"/>
    <property type="match status" value="1"/>
</dbReference>
<evidence type="ECO:0000313" key="5">
    <source>
        <dbReference type="EMBL" id="SQJ03944.1"/>
    </source>
</evidence>
<feature type="domain" description="Phage tail tape measure protein" evidence="4">
    <location>
        <begin position="356"/>
        <end position="548"/>
    </location>
</feature>
<accession>A0AAX2JBY2</accession>
<evidence type="ECO:0000259" key="4">
    <source>
        <dbReference type="Pfam" id="PF10145"/>
    </source>
</evidence>
<dbReference type="AlphaFoldDB" id="A0AAX2JBY2"/>
<sequence length="1020" mass="112371">MAVKQLAISFGIGATIAGGFASAFKSANATVDSVNKRILDLKKTQESLKNFESLKTGLQNIAKEMEITSKSIVDLNGELKVNSDKNKELQKTYNNLGNEMKKTENNISSIKLKMSELDGNLKKNKENTDKLKLEERRLKEEMKNTSTEGAEKLKNKLTDLRADILKNEDNALKLRTEYSKLGKELKSSSEELEPLKKKMKDVTKEIQDNSTKGNQLEKSYKNLENRSQQLKNSYSTQENKINSVSEALKNQGISIEDTSKAYDELNQKSEKYNNILKKYDKAKSISEKGGKVSSFGTGVIGIGGAVTGIGVNVAKSAIKAESSFADVKKQFDFKDKDEEEKFKTELQKIVTEKGIAISQEDLYGMAATAGQSGIGQEEAISYVEQAAKMAVAFDMSREDAAKNMFIWKNAFGMDLTQLKELGDQINILGNNTGATETQISDFITRMGNIPKIAGMAVNQTAALGATLIEMGMAPEKAATGATKLLNALTAGDAAKGEVGKALDILGINPKYLAKETQEDPEKAMEKVFSRLGKVNESKRAAVLKMLFGDEGKVAAANLLEAQEKYNKNLGIVRDKEIYDGAQEEEFRNKNNTTENKLQVLKTQFDFIKADLGTELLPVIQDLAKYGTEFAKKITKLMKENPEGVKKLVMNLVKLTVGLYGAGLAIKAIGLGMKGWSMGLKTVAYISEKEIASKVVNNLVFLKKGVLSFGKTVGSGIIGFGKTAGKAMVTLGKIGMTALASPVTWIIAGILALVAAGYLLYKNWDKVKEKTAGLRKAIGELIDKYWFLMGPLGYVLKAGRLVYQNWDTIMEKGGELKEYLINMVAGWIENWDSFKEKSENVLDASFDWIKEKWTSVKDTGAEVIDFFIEAYSKIDGFFTKVGEKWEGVKSFGANKWSQTKSFFGFGEEAIPGYATGGIVTSPTLAMIGEGGNSESIIPLTKNANSLSLWEKTGRFLGAYDSRENFNNGLSEFNFTYAPVIYANNATGVEEALRKDKEVSYNQFKSYFERYQREVYRKGGGR</sequence>
<dbReference type="GeneID" id="78456260"/>
<evidence type="ECO:0000313" key="6">
    <source>
        <dbReference type="Proteomes" id="UP000249008"/>
    </source>
</evidence>
<evidence type="ECO:0000256" key="1">
    <source>
        <dbReference type="ARBA" id="ARBA00022612"/>
    </source>
</evidence>
<reference evidence="5 6" key="1">
    <citation type="submission" date="2018-06" db="EMBL/GenBank/DDBJ databases">
        <authorList>
            <consortium name="Pathogen Informatics"/>
            <person name="Doyle S."/>
        </authorList>
    </citation>
    <scope>NUCLEOTIDE SEQUENCE [LARGE SCALE GENOMIC DNA]</scope>
    <source>
        <strain evidence="5 6">NCTC12112</strain>
    </source>
</reference>
<dbReference type="PANTHER" id="PTHR37813:SF1">
    <property type="entry name" value="FELS-2 PROPHAGE PROTEIN"/>
    <property type="match status" value="1"/>
</dbReference>
<dbReference type="InterPro" id="IPR010090">
    <property type="entry name" value="Phage_tape_meas"/>
</dbReference>
<dbReference type="Pfam" id="PF10145">
    <property type="entry name" value="PhageMin_Tail"/>
    <property type="match status" value="1"/>
</dbReference>
<proteinExistence type="predicted"/>
<dbReference type="NCBIfam" id="TIGR01760">
    <property type="entry name" value="tape_meas_TP901"/>
    <property type="match status" value="1"/>
</dbReference>